<dbReference type="Pfam" id="PF02738">
    <property type="entry name" value="MoCoBD_1"/>
    <property type="match status" value="1"/>
</dbReference>
<dbReference type="EMBL" id="VDDC01000037">
    <property type="protein sequence ID" value="TNH38139.1"/>
    <property type="molecule type" value="Genomic_DNA"/>
</dbReference>
<reference evidence="2 3" key="1">
    <citation type="submission" date="2019-06" db="EMBL/GenBank/DDBJ databases">
        <authorList>
            <person name="Li J."/>
        </authorList>
    </citation>
    <scope>NUCLEOTIDE SEQUENCE [LARGE SCALE GENOMIC DNA]</scope>
    <source>
        <strain evidence="2 3">CGMCC 1.8012</strain>
    </source>
</reference>
<name>A0A5C4R2I8_9RHOB</name>
<dbReference type="InterPro" id="IPR052516">
    <property type="entry name" value="N-heterocyclic_Hydroxylase"/>
</dbReference>
<dbReference type="PANTHER" id="PTHR47495:SF3">
    <property type="entry name" value="BLR6219 PROTEIN"/>
    <property type="match status" value="1"/>
</dbReference>
<gene>
    <name evidence="2" type="ORF">FHD67_16615</name>
</gene>
<dbReference type="Pfam" id="PF20256">
    <property type="entry name" value="MoCoBD_2"/>
    <property type="match status" value="2"/>
</dbReference>
<dbReference type="GO" id="GO:0016491">
    <property type="term" value="F:oxidoreductase activity"/>
    <property type="evidence" value="ECO:0007669"/>
    <property type="project" value="InterPro"/>
</dbReference>
<evidence type="ECO:0000313" key="3">
    <source>
        <dbReference type="Proteomes" id="UP000304880"/>
    </source>
</evidence>
<dbReference type="Gene3D" id="3.90.1170.50">
    <property type="entry name" value="Aldehyde oxidase/xanthine dehydrogenase, a/b hammerhead"/>
    <property type="match status" value="1"/>
</dbReference>
<sequence length="767" mass="82480">MMSNRVPESLRIANVSRRSLLLGMGAGSLVLAIGLPRPGRAQDVPVQFGADAMPNGWRDDPNVFVSIAEDGIVTVTVHRSEMGQGVRTSIAMVVADELEADWDMVRVTQAPGNEPRYGNQDTDGSRSLRHFFGPMRRAGASARTMLEQAAAEAWEVPLSEVRAEGHVVRHAGSDRTMGFGELAAAAAALPVPDREALRLKDPATFRYVGKADIGLVDNDDITRGTTTYGIDVRREGMLYAVIARPPVFGGSVASLDDSAALQVPGVERIVRLDPPAIPTEFQPLGGVAVIARNTWAAIKGREALVIEWEDGPHAAYSSDDFRAELEAAVQTGDGKLILNRGDVDAALAEAEIRVVAEYYIPHLAQAPMEPPAAVADVRDGSCEVWACVQAPQVTRLRLAQRMDLPEEDVTVNVTLLGGGFGRKSKPDFVLEAAILSREMGAPVKLTWTREDDLHHSYYHTVSVERLEAGLDAQGKAVAWLHRTAAPTIGSIFAPDPKEKLPFELGMGLTNMPLDIPNVRAENPQAPAHVRIGWYRSVSNIPHAFAIQSFIAELAAAAGRDPLEYLLETIGPARLIDPSEIGDVWNYGEDPARYPIDTGRLRAVTETVAEAIGWGRQMPAGSGLGIAAHYSFVSHVAVAAEVEVMDGAVRIPRVEIAIDCGAHVNPDRIRSQMEGAVIMGAGQALTAEITFQDGRAQQDNFDTYLIPRMETAPREINVHLVSSGGYDQPLGGVGEPGLPPVAPAIVNAIFAATGTRIRRLPVADQLRS</sequence>
<evidence type="ECO:0000313" key="2">
    <source>
        <dbReference type="EMBL" id="TNH38139.1"/>
    </source>
</evidence>
<dbReference type="PANTHER" id="PTHR47495">
    <property type="entry name" value="ALDEHYDE DEHYDROGENASE"/>
    <property type="match status" value="1"/>
</dbReference>
<dbReference type="PIRSF" id="PIRSF036389">
    <property type="entry name" value="IOR_B"/>
    <property type="match status" value="1"/>
</dbReference>
<keyword evidence="3" id="KW-1185">Reference proteome</keyword>
<dbReference type="InterPro" id="IPR012368">
    <property type="entry name" value="OxRdtase_Mopterin-bd_su_IorB"/>
</dbReference>
<organism evidence="2 3">
    <name type="scientific">Paracoccus haeundaensis</name>
    <dbReference type="NCBI Taxonomy" id="225362"/>
    <lineage>
        <taxon>Bacteria</taxon>
        <taxon>Pseudomonadati</taxon>
        <taxon>Pseudomonadota</taxon>
        <taxon>Alphaproteobacteria</taxon>
        <taxon>Rhodobacterales</taxon>
        <taxon>Paracoccaceae</taxon>
        <taxon>Paracoccus</taxon>
    </lineage>
</organism>
<dbReference type="InterPro" id="IPR000674">
    <property type="entry name" value="Ald_Oxase/Xan_DH_a/b"/>
</dbReference>
<dbReference type="InterPro" id="IPR037165">
    <property type="entry name" value="AldOxase/xan_DH_Mopterin-bd_sf"/>
</dbReference>
<dbReference type="SUPFAM" id="SSF56003">
    <property type="entry name" value="Molybdenum cofactor-binding domain"/>
    <property type="match status" value="2"/>
</dbReference>
<comment type="caution">
    <text evidence="2">The sequence shown here is derived from an EMBL/GenBank/DDBJ whole genome shotgun (WGS) entry which is preliminary data.</text>
</comment>
<dbReference type="AlphaFoldDB" id="A0A5C4R2I8"/>
<proteinExistence type="predicted"/>
<accession>A0A5C4R2I8</accession>
<protein>
    <submittedName>
        <fullName evidence="2">Xanthine dehydrogenase family protein molybdopterin-binding subunit</fullName>
    </submittedName>
</protein>
<dbReference type="PROSITE" id="PS51318">
    <property type="entry name" value="TAT"/>
    <property type="match status" value="1"/>
</dbReference>
<dbReference type="InterPro" id="IPR046867">
    <property type="entry name" value="AldOxase/xan_DH_MoCoBD2"/>
</dbReference>
<dbReference type="Gene3D" id="3.30.365.10">
    <property type="entry name" value="Aldehyde oxidase/xanthine dehydrogenase, molybdopterin binding domain"/>
    <property type="match status" value="4"/>
</dbReference>
<dbReference type="InterPro" id="IPR006311">
    <property type="entry name" value="TAT_signal"/>
</dbReference>
<dbReference type="SMART" id="SM01008">
    <property type="entry name" value="Ald_Xan_dh_C"/>
    <property type="match status" value="1"/>
</dbReference>
<dbReference type="RefSeq" id="WP_139599369.1">
    <property type="nucleotide sequence ID" value="NZ_VDDC01000037.1"/>
</dbReference>
<dbReference type="InterPro" id="IPR008274">
    <property type="entry name" value="AldOxase/xan_DH_MoCoBD1"/>
</dbReference>
<evidence type="ECO:0000259" key="1">
    <source>
        <dbReference type="SMART" id="SM01008"/>
    </source>
</evidence>
<feature type="domain" description="Aldehyde oxidase/xanthine dehydrogenase a/b hammerhead" evidence="1">
    <location>
        <begin position="223"/>
        <end position="312"/>
    </location>
</feature>
<dbReference type="Proteomes" id="UP000304880">
    <property type="component" value="Unassembled WGS sequence"/>
</dbReference>